<dbReference type="RefSeq" id="WP_378264958.1">
    <property type="nucleotide sequence ID" value="NZ_JBHSIT010000019.1"/>
</dbReference>
<evidence type="ECO:0000256" key="4">
    <source>
        <dbReference type="ARBA" id="ARBA00023163"/>
    </source>
</evidence>
<dbReference type="Proteomes" id="UP001595872">
    <property type="component" value="Unassembled WGS sequence"/>
</dbReference>
<keyword evidence="4" id="KW-0804">Transcription</keyword>
<evidence type="ECO:0000256" key="1">
    <source>
        <dbReference type="ARBA" id="ARBA00011046"/>
    </source>
</evidence>
<comment type="caution">
    <text evidence="5">The sequence shown here is derived from an EMBL/GenBank/DDBJ whole genome shotgun (WGS) entry which is preliminary data.</text>
</comment>
<reference evidence="6" key="1">
    <citation type="journal article" date="2019" name="Int. J. Syst. Evol. Microbiol.">
        <title>The Global Catalogue of Microorganisms (GCM) 10K type strain sequencing project: providing services to taxonomists for standard genome sequencing and annotation.</title>
        <authorList>
            <consortium name="The Broad Institute Genomics Platform"/>
            <consortium name="The Broad Institute Genome Sequencing Center for Infectious Disease"/>
            <person name="Wu L."/>
            <person name="Ma J."/>
        </authorList>
    </citation>
    <scope>NUCLEOTIDE SEQUENCE [LARGE SCALE GENOMIC DNA]</scope>
    <source>
        <strain evidence="6">KLKA75</strain>
    </source>
</reference>
<dbReference type="InterPro" id="IPR036388">
    <property type="entry name" value="WH-like_DNA-bd_sf"/>
</dbReference>
<evidence type="ECO:0000313" key="5">
    <source>
        <dbReference type="EMBL" id="MFC4913745.1"/>
    </source>
</evidence>
<comment type="similarity">
    <text evidence="1">Belongs to the BlaI transcriptional regulatory family.</text>
</comment>
<name>A0ABV9UBK9_9ACTN</name>
<proteinExistence type="inferred from homology"/>
<sequence length="132" mass="14578">MTRRRLGQLEAEVLAALASAERPVATAELRDALPGAPAYTTVNTILFRLLGKGLVSRMREGRHFLYKLAVDESRLVADQMHDRLRVASDPPEVLARFVATLSRDEERTLRAILAEPRESVDSPAPSRSGTLT</sequence>
<dbReference type="Gene3D" id="1.10.10.10">
    <property type="entry name" value="Winged helix-like DNA-binding domain superfamily/Winged helix DNA-binding domain"/>
    <property type="match status" value="1"/>
</dbReference>
<organism evidence="5 6">
    <name type="scientific">Actinomadura gamaensis</name>
    <dbReference type="NCBI Taxonomy" id="1763541"/>
    <lineage>
        <taxon>Bacteria</taxon>
        <taxon>Bacillati</taxon>
        <taxon>Actinomycetota</taxon>
        <taxon>Actinomycetes</taxon>
        <taxon>Streptosporangiales</taxon>
        <taxon>Thermomonosporaceae</taxon>
        <taxon>Actinomadura</taxon>
    </lineage>
</organism>
<accession>A0ABV9UBK9</accession>
<evidence type="ECO:0000256" key="3">
    <source>
        <dbReference type="ARBA" id="ARBA00023125"/>
    </source>
</evidence>
<keyword evidence="3" id="KW-0238">DNA-binding</keyword>
<protein>
    <submittedName>
        <fullName evidence="5">BlaI/MecI/CopY family transcriptional regulator</fullName>
    </submittedName>
</protein>
<keyword evidence="6" id="KW-1185">Reference proteome</keyword>
<keyword evidence="2" id="KW-0805">Transcription regulation</keyword>
<evidence type="ECO:0000256" key="2">
    <source>
        <dbReference type="ARBA" id="ARBA00023015"/>
    </source>
</evidence>
<dbReference type="InterPro" id="IPR036390">
    <property type="entry name" value="WH_DNA-bd_sf"/>
</dbReference>
<evidence type="ECO:0000313" key="6">
    <source>
        <dbReference type="Proteomes" id="UP001595872"/>
    </source>
</evidence>
<dbReference type="Pfam" id="PF03965">
    <property type="entry name" value="Penicillinase_R"/>
    <property type="match status" value="1"/>
</dbReference>
<gene>
    <name evidence="5" type="ORF">ACFPCY_41110</name>
</gene>
<dbReference type="EMBL" id="JBHSIT010000019">
    <property type="protein sequence ID" value="MFC4913745.1"/>
    <property type="molecule type" value="Genomic_DNA"/>
</dbReference>
<dbReference type="InterPro" id="IPR005650">
    <property type="entry name" value="BlaI_family"/>
</dbReference>
<dbReference type="SUPFAM" id="SSF46785">
    <property type="entry name" value="Winged helix' DNA-binding domain"/>
    <property type="match status" value="1"/>
</dbReference>